<dbReference type="InterPro" id="IPR012337">
    <property type="entry name" value="RNaseH-like_sf"/>
</dbReference>
<sequence>MEYALRFTFPTTNNEAEYEAMIARLTIVKSLGFKCLWVKGDSKLIMDQVKGLCGVRHELLVKYHESHPIGKELENIVFEHIPHTQNEEADHLSRLATTFNDELPQGVYVEIHEVPAYEEAIALPFLEEPRD</sequence>
<dbReference type="EMBL" id="BAABME010016494">
    <property type="protein sequence ID" value="GAA0146200.1"/>
    <property type="molecule type" value="Genomic_DNA"/>
</dbReference>
<dbReference type="InterPro" id="IPR036397">
    <property type="entry name" value="RNaseH_sf"/>
</dbReference>
<gene>
    <name evidence="2" type="ORF">LIER_36272</name>
</gene>
<keyword evidence="3" id="KW-1185">Reference proteome</keyword>
<proteinExistence type="predicted"/>
<dbReference type="PANTHER" id="PTHR48475">
    <property type="entry name" value="RIBONUCLEASE H"/>
    <property type="match status" value="1"/>
</dbReference>
<dbReference type="CDD" id="cd09279">
    <property type="entry name" value="RNase_HI_like"/>
    <property type="match status" value="1"/>
</dbReference>
<accession>A0AAV3P3R0</accession>
<dbReference type="Proteomes" id="UP001454036">
    <property type="component" value="Unassembled WGS sequence"/>
</dbReference>
<evidence type="ECO:0000313" key="3">
    <source>
        <dbReference type="Proteomes" id="UP001454036"/>
    </source>
</evidence>
<dbReference type="PANTHER" id="PTHR48475:SF1">
    <property type="entry name" value="RNASE H TYPE-1 DOMAIN-CONTAINING PROTEIN"/>
    <property type="match status" value="1"/>
</dbReference>
<dbReference type="Gene3D" id="3.30.420.10">
    <property type="entry name" value="Ribonuclease H-like superfamily/Ribonuclease H"/>
    <property type="match status" value="1"/>
</dbReference>
<evidence type="ECO:0000259" key="1">
    <source>
        <dbReference type="Pfam" id="PF13456"/>
    </source>
</evidence>
<dbReference type="Pfam" id="PF13456">
    <property type="entry name" value="RVT_3"/>
    <property type="match status" value="1"/>
</dbReference>
<dbReference type="GO" id="GO:0003676">
    <property type="term" value="F:nucleic acid binding"/>
    <property type="evidence" value="ECO:0007669"/>
    <property type="project" value="InterPro"/>
</dbReference>
<comment type="caution">
    <text evidence="2">The sequence shown here is derived from an EMBL/GenBank/DDBJ whole genome shotgun (WGS) entry which is preliminary data.</text>
</comment>
<dbReference type="InterPro" id="IPR002156">
    <property type="entry name" value="RNaseH_domain"/>
</dbReference>
<dbReference type="SUPFAM" id="SSF53098">
    <property type="entry name" value="Ribonuclease H-like"/>
    <property type="match status" value="1"/>
</dbReference>
<name>A0AAV3P3R0_LITER</name>
<protein>
    <recommendedName>
        <fullName evidence="1">RNase H type-1 domain-containing protein</fullName>
    </recommendedName>
</protein>
<reference evidence="2 3" key="1">
    <citation type="submission" date="2024-01" db="EMBL/GenBank/DDBJ databases">
        <title>The complete chloroplast genome sequence of Lithospermum erythrorhizon: insights into the phylogenetic relationship among Boraginaceae species and the maternal lineages of purple gromwells.</title>
        <authorList>
            <person name="Okada T."/>
            <person name="Watanabe K."/>
        </authorList>
    </citation>
    <scope>NUCLEOTIDE SEQUENCE [LARGE SCALE GENOMIC DNA]</scope>
</reference>
<dbReference type="AlphaFoldDB" id="A0AAV3P3R0"/>
<dbReference type="GO" id="GO:0004523">
    <property type="term" value="F:RNA-DNA hybrid ribonuclease activity"/>
    <property type="evidence" value="ECO:0007669"/>
    <property type="project" value="InterPro"/>
</dbReference>
<feature type="domain" description="RNase H type-1" evidence="1">
    <location>
        <begin position="11"/>
        <end position="95"/>
    </location>
</feature>
<evidence type="ECO:0000313" key="2">
    <source>
        <dbReference type="EMBL" id="GAA0146200.1"/>
    </source>
</evidence>
<organism evidence="2 3">
    <name type="scientific">Lithospermum erythrorhizon</name>
    <name type="common">Purple gromwell</name>
    <name type="synonym">Lithospermum officinale var. erythrorhizon</name>
    <dbReference type="NCBI Taxonomy" id="34254"/>
    <lineage>
        <taxon>Eukaryota</taxon>
        <taxon>Viridiplantae</taxon>
        <taxon>Streptophyta</taxon>
        <taxon>Embryophyta</taxon>
        <taxon>Tracheophyta</taxon>
        <taxon>Spermatophyta</taxon>
        <taxon>Magnoliopsida</taxon>
        <taxon>eudicotyledons</taxon>
        <taxon>Gunneridae</taxon>
        <taxon>Pentapetalae</taxon>
        <taxon>asterids</taxon>
        <taxon>lamiids</taxon>
        <taxon>Boraginales</taxon>
        <taxon>Boraginaceae</taxon>
        <taxon>Boraginoideae</taxon>
        <taxon>Lithospermeae</taxon>
        <taxon>Lithospermum</taxon>
    </lineage>
</organism>